<comment type="caution">
    <text evidence="3">The sequence shown here is derived from an EMBL/GenBank/DDBJ whole genome shotgun (WGS) entry which is preliminary data.</text>
</comment>
<keyword evidence="2" id="KW-0812">Transmembrane</keyword>
<evidence type="ECO:0000256" key="2">
    <source>
        <dbReference type="SAM" id="Phobius"/>
    </source>
</evidence>
<evidence type="ECO:0000313" key="3">
    <source>
        <dbReference type="EMBL" id="NYH79692.1"/>
    </source>
</evidence>
<sequence length="85" mass="9061">MTVLQTVLFLAVIPAAVYGLVMLIVLWPRLIRSDRRASQQWDFPPVLWVANPAGVSPSSPPPAEQAEAAPGSEPGTARGGARGNW</sequence>
<organism evidence="3 4">
    <name type="scientific">Actinopolyspora biskrensis</name>
    <dbReference type="NCBI Taxonomy" id="1470178"/>
    <lineage>
        <taxon>Bacteria</taxon>
        <taxon>Bacillati</taxon>
        <taxon>Actinomycetota</taxon>
        <taxon>Actinomycetes</taxon>
        <taxon>Actinopolysporales</taxon>
        <taxon>Actinopolysporaceae</taxon>
        <taxon>Actinopolyspora</taxon>
    </lineage>
</organism>
<dbReference type="Proteomes" id="UP000548304">
    <property type="component" value="Unassembled WGS sequence"/>
</dbReference>
<reference evidence="3 4" key="1">
    <citation type="submission" date="2020-07" db="EMBL/GenBank/DDBJ databases">
        <title>Genomic Encyclopedia of Type Strains, Phase III (KMG-III): the genomes of soil and plant-associated and newly described type strains.</title>
        <authorList>
            <person name="Whitman W."/>
        </authorList>
    </citation>
    <scope>NUCLEOTIDE SEQUENCE [LARGE SCALE GENOMIC DNA]</scope>
    <source>
        <strain evidence="3 4">CECT 8576</strain>
    </source>
</reference>
<accession>A0A852Z133</accession>
<name>A0A852Z133_9ACTN</name>
<protein>
    <submittedName>
        <fullName evidence="3">Uncharacterized protein</fullName>
    </submittedName>
</protein>
<feature type="compositionally biased region" description="Low complexity" evidence="1">
    <location>
        <begin position="64"/>
        <end position="75"/>
    </location>
</feature>
<dbReference type="RefSeq" id="WP_179536081.1">
    <property type="nucleotide sequence ID" value="NZ_JACBYW010000005.1"/>
</dbReference>
<evidence type="ECO:0000313" key="4">
    <source>
        <dbReference type="Proteomes" id="UP000548304"/>
    </source>
</evidence>
<dbReference type="EMBL" id="JACBYW010000005">
    <property type="protein sequence ID" value="NYH79692.1"/>
    <property type="molecule type" value="Genomic_DNA"/>
</dbReference>
<evidence type="ECO:0000256" key="1">
    <source>
        <dbReference type="SAM" id="MobiDB-lite"/>
    </source>
</evidence>
<feature type="transmembrane region" description="Helical" evidence="2">
    <location>
        <begin position="6"/>
        <end position="27"/>
    </location>
</feature>
<keyword evidence="2" id="KW-0472">Membrane</keyword>
<dbReference type="AlphaFoldDB" id="A0A852Z133"/>
<proteinExistence type="predicted"/>
<feature type="region of interest" description="Disordered" evidence="1">
    <location>
        <begin position="54"/>
        <end position="85"/>
    </location>
</feature>
<keyword evidence="2" id="KW-1133">Transmembrane helix</keyword>
<keyword evidence="4" id="KW-1185">Reference proteome</keyword>
<gene>
    <name evidence="3" type="ORF">FHR84_003030</name>
</gene>